<keyword evidence="2" id="KW-1185">Reference proteome</keyword>
<organism evidence="1 2">
    <name type="scientific">Aspergillus sergii</name>
    <dbReference type="NCBI Taxonomy" id="1034303"/>
    <lineage>
        <taxon>Eukaryota</taxon>
        <taxon>Fungi</taxon>
        <taxon>Dikarya</taxon>
        <taxon>Ascomycota</taxon>
        <taxon>Pezizomycotina</taxon>
        <taxon>Eurotiomycetes</taxon>
        <taxon>Eurotiomycetidae</taxon>
        <taxon>Eurotiales</taxon>
        <taxon>Aspergillaceae</taxon>
        <taxon>Aspergillus</taxon>
        <taxon>Aspergillus subgen. Circumdati</taxon>
    </lineage>
</organism>
<proteinExistence type="predicted"/>
<reference evidence="2" key="1">
    <citation type="submission" date="2019-04" db="EMBL/GenBank/DDBJ databases">
        <title>Friends and foes A comparative genomics studyof 23 Aspergillus species from section Flavi.</title>
        <authorList>
            <consortium name="DOE Joint Genome Institute"/>
            <person name="Kjaerbolling I."/>
            <person name="Vesth T."/>
            <person name="Frisvad J.C."/>
            <person name="Nybo J.L."/>
            <person name="Theobald S."/>
            <person name="Kildgaard S."/>
            <person name="Isbrandt T."/>
            <person name="Kuo A."/>
            <person name="Sato A."/>
            <person name="Lyhne E.K."/>
            <person name="Kogle M.E."/>
            <person name="Wiebenga A."/>
            <person name="Kun R.S."/>
            <person name="Lubbers R.J."/>
            <person name="Makela M.R."/>
            <person name="Barry K."/>
            <person name="Chovatia M."/>
            <person name="Clum A."/>
            <person name="Daum C."/>
            <person name="Haridas S."/>
            <person name="He G."/>
            <person name="LaButti K."/>
            <person name="Lipzen A."/>
            <person name="Mondo S."/>
            <person name="Riley R."/>
            <person name="Salamov A."/>
            <person name="Simmons B.A."/>
            <person name="Magnuson J.K."/>
            <person name="Henrissat B."/>
            <person name="Mortensen U.H."/>
            <person name="Larsen T.O."/>
            <person name="Devries R.P."/>
            <person name="Grigoriev I.V."/>
            <person name="Machida M."/>
            <person name="Baker S.E."/>
            <person name="Andersen M.R."/>
        </authorList>
    </citation>
    <scope>NUCLEOTIDE SEQUENCE [LARGE SCALE GENOMIC DNA]</scope>
    <source>
        <strain evidence="2">CBS 130017</strain>
    </source>
</reference>
<name>A0A5N6XPF8_9EURO</name>
<sequence length="69" mass="7596">MALGSQTRTSFSLGHCILGRYNRCVLPLPAHGKNLLLCIIQTTVPAGMVSMPILVYYTNMGCFNKQLHT</sequence>
<dbReference type="Proteomes" id="UP000325945">
    <property type="component" value="Unassembled WGS sequence"/>
</dbReference>
<dbReference type="EMBL" id="ML741761">
    <property type="protein sequence ID" value="KAE8334019.1"/>
    <property type="molecule type" value="Genomic_DNA"/>
</dbReference>
<evidence type="ECO:0000313" key="1">
    <source>
        <dbReference type="EMBL" id="KAE8334019.1"/>
    </source>
</evidence>
<dbReference type="AlphaFoldDB" id="A0A5N6XPF8"/>
<accession>A0A5N6XPF8</accession>
<evidence type="ECO:0000313" key="2">
    <source>
        <dbReference type="Proteomes" id="UP000325945"/>
    </source>
</evidence>
<gene>
    <name evidence="1" type="ORF">BDV39DRAFT_165537</name>
</gene>
<protein>
    <submittedName>
        <fullName evidence="1">Uncharacterized protein</fullName>
    </submittedName>
</protein>